<dbReference type="Proteomes" id="UP000653454">
    <property type="component" value="Unassembled WGS sequence"/>
</dbReference>
<dbReference type="InterPro" id="IPR002123">
    <property type="entry name" value="Plipid/glycerol_acylTrfase"/>
</dbReference>
<protein>
    <recommendedName>
        <fullName evidence="2">1-acylglycerol-3-phosphate O-acyltransferase</fullName>
        <ecNumber evidence="2">2.3.1.51</ecNumber>
    </recommendedName>
</protein>
<keyword evidence="4" id="KW-0012">Acyltransferase</keyword>
<reference evidence="5" key="1">
    <citation type="submission" date="2020-11" db="EMBL/GenBank/DDBJ databases">
        <authorList>
            <person name="Whiteford S."/>
        </authorList>
    </citation>
    <scope>NUCLEOTIDE SEQUENCE</scope>
</reference>
<comment type="caution">
    <text evidence="5">The sequence shown here is derived from an EMBL/GenBank/DDBJ whole genome shotgun (WGS) entry which is preliminary data.</text>
</comment>
<dbReference type="SUPFAM" id="SSF69593">
    <property type="entry name" value="Glycerol-3-phosphate (1)-acyltransferase"/>
    <property type="match status" value="1"/>
</dbReference>
<keyword evidence="3" id="KW-0808">Transferase</keyword>
<keyword evidence="6" id="KW-1185">Reference proteome</keyword>
<dbReference type="CDD" id="cd07989">
    <property type="entry name" value="LPLAT_AGPAT-like"/>
    <property type="match status" value="1"/>
</dbReference>
<dbReference type="PANTHER" id="PTHR10434">
    <property type="entry name" value="1-ACYL-SN-GLYCEROL-3-PHOSPHATE ACYLTRANSFERASE"/>
    <property type="match status" value="1"/>
</dbReference>
<dbReference type="Pfam" id="PF01553">
    <property type="entry name" value="Acyltransferase"/>
    <property type="match status" value="1"/>
</dbReference>
<evidence type="ECO:0000256" key="4">
    <source>
        <dbReference type="ARBA" id="ARBA00023315"/>
    </source>
</evidence>
<evidence type="ECO:0000313" key="5">
    <source>
        <dbReference type="EMBL" id="CAG9110271.1"/>
    </source>
</evidence>
<evidence type="ECO:0000256" key="3">
    <source>
        <dbReference type="ARBA" id="ARBA00022679"/>
    </source>
</evidence>
<evidence type="ECO:0000313" key="6">
    <source>
        <dbReference type="Proteomes" id="UP000653454"/>
    </source>
</evidence>
<dbReference type="EC" id="2.3.1.51" evidence="2"/>
<organism evidence="5 6">
    <name type="scientific">Plutella xylostella</name>
    <name type="common">Diamondback moth</name>
    <name type="synonym">Plutella maculipennis</name>
    <dbReference type="NCBI Taxonomy" id="51655"/>
    <lineage>
        <taxon>Eukaryota</taxon>
        <taxon>Metazoa</taxon>
        <taxon>Ecdysozoa</taxon>
        <taxon>Arthropoda</taxon>
        <taxon>Hexapoda</taxon>
        <taxon>Insecta</taxon>
        <taxon>Pterygota</taxon>
        <taxon>Neoptera</taxon>
        <taxon>Endopterygota</taxon>
        <taxon>Lepidoptera</taxon>
        <taxon>Glossata</taxon>
        <taxon>Ditrysia</taxon>
        <taxon>Yponomeutoidea</taxon>
        <taxon>Plutellidae</taxon>
        <taxon>Plutella</taxon>
    </lineage>
</organism>
<dbReference type="GO" id="GO:0003841">
    <property type="term" value="F:1-acylglycerol-3-phosphate O-acyltransferase activity"/>
    <property type="evidence" value="ECO:0007669"/>
    <property type="project" value="UniProtKB-EC"/>
</dbReference>
<accession>A0A8S4E535</accession>
<sequence>MASFYSYPELFLAGFIFTLPFLYEKSNVFRYYLKFLLYYAYVLTVCTVLMPVVLLYPRDVTNLVLASKFCRYASNIVGIEWELRGLQNWDTEESCIVISNHQSSLDILGMFHMWPRMKRCTVVAKRPLMFAGAFGFGAWLSGLVFIDRLKTDKARLLMREATQRVIQDKTKLWIYPEGARYNKGSIQPFKKGAFFLAIDAQIPIMPVVFSQYYFLDSDTKTFEPGKVVITTLPPIPTKGMTRDDLQNLSDLARQQMIETFNDSSKDIVVQRKIAI</sequence>
<dbReference type="EMBL" id="CAJHNJ030000012">
    <property type="protein sequence ID" value="CAG9110271.1"/>
    <property type="molecule type" value="Genomic_DNA"/>
</dbReference>
<dbReference type="AlphaFoldDB" id="A0A8S4E535"/>
<dbReference type="SMART" id="SM00563">
    <property type="entry name" value="PlsC"/>
    <property type="match status" value="1"/>
</dbReference>
<evidence type="ECO:0000256" key="1">
    <source>
        <dbReference type="ARBA" id="ARBA00004728"/>
    </source>
</evidence>
<dbReference type="OrthoDB" id="202234at2759"/>
<gene>
    <name evidence="5" type="ORF">PLXY2_LOCUS4495</name>
</gene>
<evidence type="ECO:0000256" key="2">
    <source>
        <dbReference type="ARBA" id="ARBA00013211"/>
    </source>
</evidence>
<comment type="pathway">
    <text evidence="1">Phospholipid metabolism; CDP-diacylglycerol biosynthesis; CDP-diacylglycerol from sn-glycerol 3-phosphate: step 2/3.</text>
</comment>
<name>A0A8S4E535_PLUXY</name>
<dbReference type="PANTHER" id="PTHR10434:SF11">
    <property type="entry name" value="1-ACYL-SN-GLYCEROL-3-PHOSPHATE ACYLTRANSFERASE"/>
    <property type="match status" value="1"/>
</dbReference>
<proteinExistence type="predicted"/>
<dbReference type="GO" id="GO:0006654">
    <property type="term" value="P:phosphatidic acid biosynthetic process"/>
    <property type="evidence" value="ECO:0007669"/>
    <property type="project" value="TreeGrafter"/>
</dbReference>
<dbReference type="GO" id="GO:0005783">
    <property type="term" value="C:endoplasmic reticulum"/>
    <property type="evidence" value="ECO:0007669"/>
    <property type="project" value="TreeGrafter"/>
</dbReference>